<keyword evidence="5" id="KW-1015">Disulfide bond</keyword>
<dbReference type="FunFam" id="1.20.140.40:FF:000010">
    <property type="entry name" value="Pectinesterase"/>
    <property type="match status" value="1"/>
</dbReference>
<dbReference type="SMART" id="SM00856">
    <property type="entry name" value="PMEI"/>
    <property type="match status" value="1"/>
</dbReference>
<comment type="similarity">
    <text evidence="1">In the N-terminal section; belongs to the PMEI family.</text>
</comment>
<feature type="coiled-coil region" evidence="8">
    <location>
        <begin position="105"/>
        <end position="132"/>
    </location>
</feature>
<dbReference type="EC" id="3.1.1.11" evidence="3"/>
<feature type="signal peptide" evidence="9">
    <location>
        <begin position="1"/>
        <end position="26"/>
    </location>
</feature>
<dbReference type="NCBIfam" id="TIGR01614">
    <property type="entry name" value="PME_inhib"/>
    <property type="match status" value="1"/>
</dbReference>
<name>A0A6D2L3M0_9BRAS</name>
<protein>
    <recommendedName>
        <fullName evidence="3">pectinesterase</fullName>
        <ecNumber evidence="3">3.1.1.11</ecNumber>
    </recommendedName>
</protein>
<keyword evidence="8" id="KW-0175">Coiled coil</keyword>
<sequence>MSRFMMILSLALIVLISSSTIPKTAATPPARYQNYKTFVRTACNSTKYPTLCYNSLSSYSSTIKSDPIKLCITSLTINVQSANNATSVLSDLFKKAKSTSRRGVMMILEDCVEEMKDTVDELKQAIAELKKLKGGGNSKQECIKNVRTWVSSALTDEGTCTDGFEERKGNVETKKTVKKTVSELSKITCNSLALITNYLRY</sequence>
<organism evidence="11 12">
    <name type="scientific">Microthlaspi erraticum</name>
    <dbReference type="NCBI Taxonomy" id="1685480"/>
    <lineage>
        <taxon>Eukaryota</taxon>
        <taxon>Viridiplantae</taxon>
        <taxon>Streptophyta</taxon>
        <taxon>Embryophyta</taxon>
        <taxon>Tracheophyta</taxon>
        <taxon>Spermatophyta</taxon>
        <taxon>Magnoliopsida</taxon>
        <taxon>eudicotyledons</taxon>
        <taxon>Gunneridae</taxon>
        <taxon>Pentapetalae</taxon>
        <taxon>rosids</taxon>
        <taxon>malvids</taxon>
        <taxon>Brassicales</taxon>
        <taxon>Brassicaceae</taxon>
        <taxon>Coluteocarpeae</taxon>
        <taxon>Microthlaspi</taxon>
    </lineage>
</organism>
<keyword evidence="4 9" id="KW-0732">Signal</keyword>
<dbReference type="PANTHER" id="PTHR31080:SF119">
    <property type="entry name" value="PECTINESTERASE INHIBITOR 4"/>
    <property type="match status" value="1"/>
</dbReference>
<dbReference type="OrthoDB" id="1430376at2759"/>
<accession>A0A6D2L3M0</accession>
<keyword evidence="12" id="KW-1185">Reference proteome</keyword>
<evidence type="ECO:0000256" key="9">
    <source>
        <dbReference type="SAM" id="SignalP"/>
    </source>
</evidence>
<dbReference type="Proteomes" id="UP000467841">
    <property type="component" value="Unassembled WGS sequence"/>
</dbReference>
<evidence type="ECO:0000313" key="12">
    <source>
        <dbReference type="Proteomes" id="UP000467841"/>
    </source>
</evidence>
<feature type="chain" id="PRO_5025511100" description="pectinesterase" evidence="9">
    <location>
        <begin position="27"/>
        <end position="201"/>
    </location>
</feature>
<evidence type="ECO:0000256" key="3">
    <source>
        <dbReference type="ARBA" id="ARBA00013229"/>
    </source>
</evidence>
<dbReference type="InterPro" id="IPR006501">
    <property type="entry name" value="Pectinesterase_inhib_dom"/>
</dbReference>
<dbReference type="AlphaFoldDB" id="A0A6D2L3M0"/>
<dbReference type="SUPFAM" id="SSF101148">
    <property type="entry name" value="Plant invertase/pectin methylesterase inhibitor"/>
    <property type="match status" value="1"/>
</dbReference>
<feature type="domain" description="Pectinesterase inhibitor" evidence="10">
    <location>
        <begin position="34"/>
        <end position="194"/>
    </location>
</feature>
<dbReference type="GO" id="GO:0004857">
    <property type="term" value="F:enzyme inhibitor activity"/>
    <property type="evidence" value="ECO:0007669"/>
    <property type="project" value="InterPro"/>
</dbReference>
<evidence type="ECO:0000259" key="10">
    <source>
        <dbReference type="SMART" id="SM00856"/>
    </source>
</evidence>
<evidence type="ECO:0000256" key="7">
    <source>
        <dbReference type="ARBA" id="ARBA00038471"/>
    </source>
</evidence>
<comment type="caution">
    <text evidence="11">The sequence shown here is derived from an EMBL/GenBank/DDBJ whole genome shotgun (WGS) entry which is preliminary data.</text>
</comment>
<comment type="similarity">
    <text evidence="2">In the C-terminal section; belongs to the pectinesterase family.</text>
</comment>
<evidence type="ECO:0000256" key="8">
    <source>
        <dbReference type="SAM" id="Coils"/>
    </source>
</evidence>
<evidence type="ECO:0000256" key="4">
    <source>
        <dbReference type="ARBA" id="ARBA00022729"/>
    </source>
</evidence>
<dbReference type="CDD" id="cd15798">
    <property type="entry name" value="PMEI-like_3"/>
    <property type="match status" value="1"/>
</dbReference>
<dbReference type="EMBL" id="CACVBM020001828">
    <property type="protein sequence ID" value="CAA7060221.1"/>
    <property type="molecule type" value="Genomic_DNA"/>
</dbReference>
<dbReference type="InterPro" id="IPR051955">
    <property type="entry name" value="PME_Inhibitor"/>
</dbReference>
<evidence type="ECO:0000313" key="11">
    <source>
        <dbReference type="EMBL" id="CAA7060221.1"/>
    </source>
</evidence>
<proteinExistence type="inferred from homology"/>
<keyword evidence="6" id="KW-0325">Glycoprotein</keyword>
<evidence type="ECO:0000256" key="6">
    <source>
        <dbReference type="ARBA" id="ARBA00023180"/>
    </source>
</evidence>
<evidence type="ECO:0000256" key="5">
    <source>
        <dbReference type="ARBA" id="ARBA00023157"/>
    </source>
</evidence>
<dbReference type="PANTHER" id="PTHR31080">
    <property type="entry name" value="PECTINESTERASE INHIBITOR-LIKE"/>
    <property type="match status" value="1"/>
</dbReference>
<gene>
    <name evidence="11" type="ORF">MERR_LOCUS47457</name>
</gene>
<dbReference type="Gene3D" id="1.20.140.40">
    <property type="entry name" value="Invertase/pectin methylesterase inhibitor family protein"/>
    <property type="match status" value="1"/>
</dbReference>
<dbReference type="Pfam" id="PF04043">
    <property type="entry name" value="PMEI"/>
    <property type="match status" value="1"/>
</dbReference>
<reference evidence="11" key="1">
    <citation type="submission" date="2020-01" db="EMBL/GenBank/DDBJ databases">
        <authorList>
            <person name="Mishra B."/>
        </authorList>
    </citation>
    <scope>NUCLEOTIDE SEQUENCE [LARGE SCALE GENOMIC DNA]</scope>
</reference>
<evidence type="ECO:0000256" key="1">
    <source>
        <dbReference type="ARBA" id="ARBA00006027"/>
    </source>
</evidence>
<dbReference type="GO" id="GO:0030599">
    <property type="term" value="F:pectinesterase activity"/>
    <property type="evidence" value="ECO:0007669"/>
    <property type="project" value="UniProtKB-EC"/>
</dbReference>
<evidence type="ECO:0000256" key="2">
    <source>
        <dbReference type="ARBA" id="ARBA00007786"/>
    </source>
</evidence>
<dbReference type="InterPro" id="IPR035513">
    <property type="entry name" value="Invertase/methylesterase_inhib"/>
</dbReference>
<comment type="similarity">
    <text evidence="7">Belongs to the PMEI family.</text>
</comment>